<evidence type="ECO:0000256" key="2">
    <source>
        <dbReference type="ARBA" id="ARBA00023125"/>
    </source>
</evidence>
<evidence type="ECO:0000256" key="1">
    <source>
        <dbReference type="ARBA" id="ARBA00004123"/>
    </source>
</evidence>
<keyword evidence="3" id="KW-0539">Nucleus</keyword>
<feature type="compositionally biased region" description="Low complexity" evidence="4">
    <location>
        <begin position="487"/>
        <end position="510"/>
    </location>
</feature>
<dbReference type="SUPFAM" id="SSF57903">
    <property type="entry name" value="FYVE/PHD zinc finger"/>
    <property type="match status" value="1"/>
</dbReference>
<dbReference type="Pfam" id="PF03184">
    <property type="entry name" value="DDE_1"/>
    <property type="match status" value="1"/>
</dbReference>
<dbReference type="Gene3D" id="1.10.10.60">
    <property type="entry name" value="Homeodomain-like"/>
    <property type="match status" value="1"/>
</dbReference>
<dbReference type="PROSITE" id="PS51253">
    <property type="entry name" value="HTH_CENPB"/>
    <property type="match status" value="1"/>
</dbReference>
<gene>
    <name evidence="6" type="ORF">RRG08_006446</name>
</gene>
<evidence type="ECO:0000256" key="4">
    <source>
        <dbReference type="SAM" id="MobiDB-lite"/>
    </source>
</evidence>
<name>A0AAE0YZ79_9GAST</name>
<dbReference type="PANTHER" id="PTHR19303">
    <property type="entry name" value="TRANSPOSON"/>
    <property type="match status" value="1"/>
</dbReference>
<dbReference type="Proteomes" id="UP001283361">
    <property type="component" value="Unassembled WGS sequence"/>
</dbReference>
<dbReference type="AlphaFoldDB" id="A0AAE0YZ79"/>
<dbReference type="InterPro" id="IPR004875">
    <property type="entry name" value="DDE_SF_endonuclease_dom"/>
</dbReference>
<keyword evidence="7" id="KW-1185">Reference proteome</keyword>
<dbReference type="InterPro" id="IPR007889">
    <property type="entry name" value="HTH_Psq"/>
</dbReference>
<dbReference type="InterPro" id="IPR036397">
    <property type="entry name" value="RNaseH_sf"/>
</dbReference>
<sequence length="597" mass="66586">MVRNYKRSNDSRSYKNYTEQQLADALTAISSGEMKFREASVHFKISIGTLHNKMKGKHTNVPGHQTALAENEEKVIVDYLLAVASWGFPFSTTEVQLMVSSYLKLIGKNVACFKENTPSSEWVTSFVRRHKKLSQRQCQNIKVSRASKSRSEMKDFFNHFKTSLGLDDNGKGPMPATHIFNFDETNLSDDPGAKKCIFKRGVKYPERVMDSSKSSTSLMYCGSASGHLLPPYVVYKAEHLWSTWTEGGPPHARYNRSKSGWFDQFCFEDWFQNCFLHHTRHLSGSKVLIGDNLSSHFNASVIRLAQQHDVKFICLPSNATHLIQPLDVAFFGPLKSQWRNILGAWKRSNASMSQALSKDAFPGLLKRLNQQLQTESGKNENLVSGFRATGLYPYNPNKILNKLPSADNETEEENGQRTAAAVSDAVISILSTMRGGKNGEPPAKKRRTRINVTPGKSVSLEDLSASPSPSVTPTPTSVQRQKKQFVRPRSPASNASTSTSSTPCCRSISTASKPQSGKLCKNGRGKMTRTSLKLLPLATSARKADNADYSCLICDEPYVEPVTEDWIQCNKCLMWCHEACAETELGNVIFLCDFCKD</sequence>
<dbReference type="Gene3D" id="3.30.420.10">
    <property type="entry name" value="Ribonuclease H-like superfamily/Ribonuclease H"/>
    <property type="match status" value="1"/>
</dbReference>
<dbReference type="Pfam" id="PF05225">
    <property type="entry name" value="HTH_psq"/>
    <property type="match status" value="1"/>
</dbReference>
<dbReference type="CDD" id="cd15517">
    <property type="entry name" value="PHD_TCF19_like"/>
    <property type="match status" value="1"/>
</dbReference>
<dbReference type="InterPro" id="IPR050863">
    <property type="entry name" value="CenT-Element_Derived"/>
</dbReference>
<evidence type="ECO:0000259" key="5">
    <source>
        <dbReference type="PROSITE" id="PS51253"/>
    </source>
</evidence>
<dbReference type="InterPro" id="IPR009057">
    <property type="entry name" value="Homeodomain-like_sf"/>
</dbReference>
<evidence type="ECO:0000313" key="6">
    <source>
        <dbReference type="EMBL" id="KAK3759979.1"/>
    </source>
</evidence>
<dbReference type="EMBL" id="JAWDGP010005052">
    <property type="protein sequence ID" value="KAK3759979.1"/>
    <property type="molecule type" value="Genomic_DNA"/>
</dbReference>
<keyword evidence="2" id="KW-0238">DNA-binding</keyword>
<evidence type="ECO:0000256" key="3">
    <source>
        <dbReference type="ARBA" id="ARBA00023242"/>
    </source>
</evidence>
<dbReference type="InterPro" id="IPR011011">
    <property type="entry name" value="Znf_FYVE_PHD"/>
</dbReference>
<comment type="subcellular location">
    <subcellularLocation>
        <location evidence="1">Nucleus</location>
    </subcellularLocation>
</comment>
<proteinExistence type="predicted"/>
<dbReference type="GO" id="GO:0003677">
    <property type="term" value="F:DNA binding"/>
    <property type="evidence" value="ECO:0007669"/>
    <property type="project" value="UniProtKB-KW"/>
</dbReference>
<reference evidence="6" key="1">
    <citation type="journal article" date="2023" name="G3 (Bethesda)">
        <title>A reference genome for the long-term kleptoplast-retaining sea slug Elysia crispata morphotype clarki.</title>
        <authorList>
            <person name="Eastman K.E."/>
            <person name="Pendleton A.L."/>
            <person name="Shaikh M.A."/>
            <person name="Suttiyut T."/>
            <person name="Ogas R."/>
            <person name="Tomko P."/>
            <person name="Gavelis G."/>
            <person name="Widhalm J.R."/>
            <person name="Wisecaver J.H."/>
        </authorList>
    </citation>
    <scope>NUCLEOTIDE SEQUENCE</scope>
    <source>
        <strain evidence="6">ECLA1</strain>
    </source>
</reference>
<feature type="domain" description="HTH CENPB-type" evidence="5">
    <location>
        <begin position="60"/>
        <end position="136"/>
    </location>
</feature>
<dbReference type="InterPro" id="IPR006600">
    <property type="entry name" value="HTH_CenpB_DNA-bd_dom"/>
</dbReference>
<dbReference type="SUPFAM" id="SSF46689">
    <property type="entry name" value="Homeodomain-like"/>
    <property type="match status" value="1"/>
</dbReference>
<feature type="compositionally biased region" description="Low complexity" evidence="4">
    <location>
        <begin position="466"/>
        <end position="478"/>
    </location>
</feature>
<protein>
    <recommendedName>
        <fullName evidence="5">HTH CENPB-type domain-containing protein</fullName>
    </recommendedName>
</protein>
<dbReference type="PANTHER" id="PTHR19303:SF74">
    <property type="entry name" value="POGO TRANSPOSABLE ELEMENT WITH KRAB DOMAIN"/>
    <property type="match status" value="1"/>
</dbReference>
<feature type="region of interest" description="Disordered" evidence="4">
    <location>
        <begin position="431"/>
        <end position="522"/>
    </location>
</feature>
<organism evidence="6 7">
    <name type="scientific">Elysia crispata</name>
    <name type="common">lettuce slug</name>
    <dbReference type="NCBI Taxonomy" id="231223"/>
    <lineage>
        <taxon>Eukaryota</taxon>
        <taxon>Metazoa</taxon>
        <taxon>Spiralia</taxon>
        <taxon>Lophotrochozoa</taxon>
        <taxon>Mollusca</taxon>
        <taxon>Gastropoda</taxon>
        <taxon>Heterobranchia</taxon>
        <taxon>Euthyneura</taxon>
        <taxon>Panpulmonata</taxon>
        <taxon>Sacoglossa</taxon>
        <taxon>Placobranchoidea</taxon>
        <taxon>Plakobranchidae</taxon>
        <taxon>Elysia</taxon>
    </lineage>
</organism>
<dbReference type="GO" id="GO:0005634">
    <property type="term" value="C:nucleus"/>
    <property type="evidence" value="ECO:0007669"/>
    <property type="project" value="UniProtKB-SubCell"/>
</dbReference>
<evidence type="ECO:0000313" key="7">
    <source>
        <dbReference type="Proteomes" id="UP001283361"/>
    </source>
</evidence>
<accession>A0AAE0YZ79</accession>
<comment type="caution">
    <text evidence="6">The sequence shown here is derived from an EMBL/GenBank/DDBJ whole genome shotgun (WGS) entry which is preliminary data.</text>
</comment>